<dbReference type="PRINTS" id="PR00344">
    <property type="entry name" value="BCTRLSENSOR"/>
</dbReference>
<dbReference type="InterPro" id="IPR036890">
    <property type="entry name" value="HATPase_C_sf"/>
</dbReference>
<dbReference type="Gene3D" id="1.10.287.130">
    <property type="match status" value="1"/>
</dbReference>
<evidence type="ECO:0000313" key="15">
    <source>
        <dbReference type="EMBL" id="AXX93483.1"/>
    </source>
</evidence>
<evidence type="ECO:0000256" key="9">
    <source>
        <dbReference type="ARBA" id="ARBA00022777"/>
    </source>
</evidence>
<dbReference type="Proteomes" id="UP000221222">
    <property type="component" value="Unassembled WGS sequence"/>
</dbReference>
<evidence type="ECO:0000256" key="1">
    <source>
        <dbReference type="ARBA" id="ARBA00000085"/>
    </source>
</evidence>
<evidence type="ECO:0000256" key="6">
    <source>
        <dbReference type="ARBA" id="ARBA00022679"/>
    </source>
</evidence>
<comment type="subcellular location">
    <subcellularLocation>
        <location evidence="2">Cell membrane</location>
        <topology evidence="2">Multi-pass membrane protein</topology>
    </subcellularLocation>
</comment>
<keyword evidence="17" id="KW-1185">Reference proteome</keyword>
<evidence type="ECO:0000256" key="12">
    <source>
        <dbReference type="ARBA" id="ARBA00023012"/>
    </source>
</evidence>
<dbReference type="SUPFAM" id="SSF103190">
    <property type="entry name" value="Sensory domain-like"/>
    <property type="match status" value="1"/>
</dbReference>
<dbReference type="InterPro" id="IPR035965">
    <property type="entry name" value="PAS-like_dom_sf"/>
</dbReference>
<evidence type="ECO:0000313" key="16">
    <source>
        <dbReference type="EMBL" id="PHO17503.1"/>
    </source>
</evidence>
<evidence type="ECO:0000256" key="7">
    <source>
        <dbReference type="ARBA" id="ARBA00022692"/>
    </source>
</evidence>
<dbReference type="PANTHER" id="PTHR43065">
    <property type="entry name" value="SENSOR HISTIDINE KINASE"/>
    <property type="match status" value="1"/>
</dbReference>
<comment type="catalytic activity">
    <reaction evidence="1">
        <text>ATP + protein L-histidine = ADP + protein N-phospho-L-histidine.</text>
        <dbReference type="EC" id="2.7.13.3"/>
    </reaction>
</comment>
<keyword evidence="8" id="KW-0547">Nucleotide-binding</keyword>
<keyword evidence="7 13" id="KW-0812">Transmembrane</keyword>
<reference evidence="15 18" key="2">
    <citation type="submission" date="2018-08" db="EMBL/GenBank/DDBJ databases">
        <title>Complete genome of the Arcobacter molluscorum type strain LMG 25693.</title>
        <authorList>
            <person name="Miller W.G."/>
            <person name="Yee E."/>
            <person name="Bono J.L."/>
        </authorList>
    </citation>
    <scope>NUCLEOTIDE SEQUENCE [LARGE SCALE GENOMIC DNA]</scope>
    <source>
        <strain evidence="15 18">CECT 7696</strain>
    </source>
</reference>
<dbReference type="PROSITE" id="PS50109">
    <property type="entry name" value="HIS_KIN"/>
    <property type="match status" value="1"/>
</dbReference>
<dbReference type="AlphaFoldDB" id="A0A2G1DG85"/>
<evidence type="ECO:0000256" key="2">
    <source>
        <dbReference type="ARBA" id="ARBA00004651"/>
    </source>
</evidence>
<sequence>MKSKIYIKHFLNTLLGIFSVGAIVSILLYFFLISFEKESIYKNNMQYAKYEFNENKNHIEQTINDYKQQLIALKDIIKRNNLLKNKELLKDYMQLLIKSNNSIFQIRYLNNNADEIIRIDRLLDGTIVEKKFLQNKKDRYYFTRTANLPKNEFYVSNLDLNVEHKEIEKPFRPTFRVATPLYINDTFKGILIFNFNAKLLIDKITQSRIFNIYYMDEQGNFLLHPDEKKSWSTQLKTNFKVKDEIKNITQLLKNPFSDKNEHYYIDKINITDHDFYIILSTKKVYYEQSIKKIRNEILFLFFIVNLIGFPFALFVGFIQSKHVILLEYIINSIPHPLYIKNSKGNFVLVNDELVKFYNLRNKKQLIGKNSYTLNNQKSFDSKEKDQLVLQKGILKTVEEIELDKNNILYYEIIRVKIPYYYFMKNTFLLGIAIDITQIKELNDKLNERVEHEVSSRIKTEQLLAQQSKMALMGEMIGNIAHQWRQPLSNITTISTGLNLQKEMDILNDDQLHKGLIQINESAQYLSQTIDDFRNFFKPYKLKTNFTIDYIVKKALKLVSTQFKDRNIQIIKQIEDIKLNNLENEFTQVILNLLNNARDELTSLSLDKKLIFIESKIKDKKLIFEIKDNAGGIEENIQDKIFDAYFTTKQSDQGTGIGLYMSKEIIEKHMGGKLSFKNETIKYENKIYKGACFKIEFDI</sequence>
<evidence type="ECO:0000256" key="10">
    <source>
        <dbReference type="ARBA" id="ARBA00022840"/>
    </source>
</evidence>
<proteinExistence type="predicted"/>
<dbReference type="SMART" id="SM00387">
    <property type="entry name" value="HATPase_c"/>
    <property type="match status" value="1"/>
</dbReference>
<dbReference type="InterPro" id="IPR003661">
    <property type="entry name" value="HisK_dim/P_dom"/>
</dbReference>
<evidence type="ECO:0000256" key="11">
    <source>
        <dbReference type="ARBA" id="ARBA00022989"/>
    </source>
</evidence>
<dbReference type="Gene3D" id="3.30.450.20">
    <property type="entry name" value="PAS domain"/>
    <property type="match status" value="2"/>
</dbReference>
<dbReference type="Pfam" id="PF02518">
    <property type="entry name" value="HATPase_c"/>
    <property type="match status" value="1"/>
</dbReference>
<keyword evidence="5" id="KW-0597">Phosphoprotein</keyword>
<evidence type="ECO:0000313" key="18">
    <source>
        <dbReference type="Proteomes" id="UP000262712"/>
    </source>
</evidence>
<protein>
    <recommendedName>
        <fullName evidence="3">histidine kinase</fullName>
        <ecNumber evidence="3">2.7.13.3</ecNumber>
    </recommendedName>
</protein>
<feature type="domain" description="Histidine kinase" evidence="14">
    <location>
        <begin position="478"/>
        <end position="698"/>
    </location>
</feature>
<feature type="transmembrane region" description="Helical" evidence="13">
    <location>
        <begin position="12"/>
        <end position="35"/>
    </location>
</feature>
<evidence type="ECO:0000313" key="17">
    <source>
        <dbReference type="Proteomes" id="UP000221222"/>
    </source>
</evidence>
<dbReference type="EMBL" id="CP032098">
    <property type="protein sequence ID" value="AXX93483.1"/>
    <property type="molecule type" value="Genomic_DNA"/>
</dbReference>
<dbReference type="InterPro" id="IPR003594">
    <property type="entry name" value="HATPase_dom"/>
</dbReference>
<evidence type="ECO:0000259" key="14">
    <source>
        <dbReference type="PROSITE" id="PS50109"/>
    </source>
</evidence>
<keyword evidence="11 13" id="KW-1133">Transmembrane helix</keyword>
<dbReference type="InterPro" id="IPR036097">
    <property type="entry name" value="HisK_dim/P_sf"/>
</dbReference>
<dbReference type="RefSeq" id="WP_099342985.1">
    <property type="nucleotide sequence ID" value="NZ_CP032098.1"/>
</dbReference>
<dbReference type="InterPro" id="IPR048760">
    <property type="entry name" value="VP0354-like_sensor_dom"/>
</dbReference>
<dbReference type="KEGG" id="amol:AMOL_2541"/>
<dbReference type="CDD" id="cd00082">
    <property type="entry name" value="HisKA"/>
    <property type="match status" value="1"/>
</dbReference>
<organism evidence="16 17">
    <name type="scientific">Malaciobacter molluscorum LMG 25693</name>
    <dbReference type="NCBI Taxonomy" id="870501"/>
    <lineage>
        <taxon>Bacteria</taxon>
        <taxon>Pseudomonadati</taxon>
        <taxon>Campylobacterota</taxon>
        <taxon>Epsilonproteobacteria</taxon>
        <taxon>Campylobacterales</taxon>
        <taxon>Arcobacteraceae</taxon>
        <taxon>Malaciobacter</taxon>
    </lineage>
</organism>
<keyword evidence="6" id="KW-0808">Transferase</keyword>
<dbReference type="SUPFAM" id="SSF47384">
    <property type="entry name" value="Homodimeric domain of signal transducing histidine kinase"/>
    <property type="match status" value="1"/>
</dbReference>
<accession>A0A2G1DG85</accession>
<dbReference type="Pfam" id="PF21623">
    <property type="entry name" value="HK_sensor_dom_bact"/>
    <property type="match status" value="1"/>
</dbReference>
<dbReference type="InterPro" id="IPR005467">
    <property type="entry name" value="His_kinase_dom"/>
</dbReference>
<gene>
    <name evidence="15" type="ORF">AMOL_2541</name>
    <name evidence="16" type="ORF">CPU12_10060</name>
</gene>
<evidence type="ECO:0000256" key="8">
    <source>
        <dbReference type="ARBA" id="ARBA00022741"/>
    </source>
</evidence>
<keyword evidence="4" id="KW-1003">Cell membrane</keyword>
<dbReference type="InterPro" id="IPR029151">
    <property type="entry name" value="Sensor-like_sf"/>
</dbReference>
<dbReference type="EC" id="2.7.13.3" evidence="3"/>
<evidence type="ECO:0000256" key="13">
    <source>
        <dbReference type="SAM" id="Phobius"/>
    </source>
</evidence>
<evidence type="ECO:0000256" key="3">
    <source>
        <dbReference type="ARBA" id="ARBA00012438"/>
    </source>
</evidence>
<dbReference type="EMBL" id="NXFY01000016">
    <property type="protein sequence ID" value="PHO17503.1"/>
    <property type="molecule type" value="Genomic_DNA"/>
</dbReference>
<dbReference type="PANTHER" id="PTHR43065:SF10">
    <property type="entry name" value="PEROXIDE STRESS-ACTIVATED HISTIDINE KINASE MAK3"/>
    <property type="match status" value="1"/>
</dbReference>
<dbReference type="GO" id="GO:0005524">
    <property type="term" value="F:ATP binding"/>
    <property type="evidence" value="ECO:0007669"/>
    <property type="project" value="UniProtKB-KW"/>
</dbReference>
<dbReference type="GO" id="GO:0000155">
    <property type="term" value="F:phosphorelay sensor kinase activity"/>
    <property type="evidence" value="ECO:0007669"/>
    <property type="project" value="InterPro"/>
</dbReference>
<feature type="transmembrane region" description="Helical" evidence="13">
    <location>
        <begin position="297"/>
        <end position="318"/>
    </location>
</feature>
<evidence type="ECO:0000256" key="4">
    <source>
        <dbReference type="ARBA" id="ARBA00022475"/>
    </source>
</evidence>
<dbReference type="SUPFAM" id="SSF55785">
    <property type="entry name" value="PYP-like sensor domain (PAS domain)"/>
    <property type="match status" value="1"/>
</dbReference>
<keyword evidence="13" id="KW-0472">Membrane</keyword>
<evidence type="ECO:0000256" key="5">
    <source>
        <dbReference type="ARBA" id="ARBA00022553"/>
    </source>
</evidence>
<dbReference type="InterPro" id="IPR004358">
    <property type="entry name" value="Sig_transdc_His_kin-like_C"/>
</dbReference>
<reference evidence="16 17" key="1">
    <citation type="submission" date="2017-09" db="EMBL/GenBank/DDBJ databases">
        <title>Arcobacter canalis sp. nov., a new species isolated from a water canal contaminated with urban sewage.</title>
        <authorList>
            <person name="Perez-Cataluna A."/>
            <person name="Salas-Masso N."/>
            <person name="Figueras M.J."/>
        </authorList>
    </citation>
    <scope>NUCLEOTIDE SEQUENCE [LARGE SCALE GENOMIC DNA]</scope>
    <source>
        <strain evidence="16 17">F98-3</strain>
    </source>
</reference>
<keyword evidence="10" id="KW-0067">ATP-binding</keyword>
<dbReference type="Proteomes" id="UP000262712">
    <property type="component" value="Chromosome"/>
</dbReference>
<dbReference type="GO" id="GO:0005886">
    <property type="term" value="C:plasma membrane"/>
    <property type="evidence" value="ECO:0007669"/>
    <property type="project" value="UniProtKB-SubCell"/>
</dbReference>
<dbReference type="Gene3D" id="3.30.565.10">
    <property type="entry name" value="Histidine kinase-like ATPase, C-terminal domain"/>
    <property type="match status" value="1"/>
</dbReference>
<name>A0A2G1DG85_9BACT</name>
<keyword evidence="12" id="KW-0902">Two-component regulatory system</keyword>
<keyword evidence="9 15" id="KW-0418">Kinase</keyword>
<dbReference type="SUPFAM" id="SSF55874">
    <property type="entry name" value="ATPase domain of HSP90 chaperone/DNA topoisomerase II/histidine kinase"/>
    <property type="match status" value="1"/>
</dbReference>